<dbReference type="InterPro" id="IPR027417">
    <property type="entry name" value="P-loop_NTPase"/>
</dbReference>
<keyword evidence="7" id="KW-1003">Cell membrane</keyword>
<feature type="binding site" evidence="7">
    <location>
        <begin position="11"/>
        <end position="18"/>
    </location>
    <ligand>
        <name>GTP</name>
        <dbReference type="ChEBI" id="CHEBI:37565"/>
    </ligand>
</feature>
<evidence type="ECO:0000313" key="12">
    <source>
        <dbReference type="EMBL" id="OPC69072.1"/>
    </source>
</evidence>
<feature type="binding site" evidence="7">
    <location>
        <begin position="119"/>
        <end position="122"/>
    </location>
    <ligand>
        <name>GTP</name>
        <dbReference type="ChEBI" id="CHEBI:37565"/>
    </ligand>
</feature>
<evidence type="ECO:0000259" key="11">
    <source>
        <dbReference type="PROSITE" id="PS51713"/>
    </source>
</evidence>
<dbReference type="GO" id="GO:0005525">
    <property type="term" value="F:GTP binding"/>
    <property type="evidence" value="ECO:0007669"/>
    <property type="project" value="UniProtKB-UniRule"/>
</dbReference>
<accession>A0A1T3MWS7</accession>
<dbReference type="InterPro" id="IPR009019">
    <property type="entry name" value="KH_sf_prok-type"/>
</dbReference>
<dbReference type="RefSeq" id="WP_059322521.1">
    <property type="nucleotide sequence ID" value="NZ_CBCSBR010000011.1"/>
</dbReference>
<keyword evidence="5 7" id="KW-0694">RNA-binding</keyword>
<dbReference type="GO" id="GO:0000028">
    <property type="term" value="P:ribosomal small subunit assembly"/>
    <property type="evidence" value="ECO:0007669"/>
    <property type="project" value="TreeGrafter"/>
</dbReference>
<feature type="region of interest" description="G2" evidence="8">
    <location>
        <begin position="37"/>
        <end position="41"/>
    </location>
</feature>
<comment type="similarity">
    <text evidence="1 7 8 9">Belongs to the TRAFAC class TrmE-Era-EngA-EngB-Septin-like GTPase superfamily. Era GTPase family.</text>
</comment>
<dbReference type="Pfam" id="PF01926">
    <property type="entry name" value="MMR_HSR1"/>
    <property type="match status" value="1"/>
</dbReference>
<evidence type="ECO:0000256" key="5">
    <source>
        <dbReference type="ARBA" id="ARBA00022884"/>
    </source>
</evidence>
<evidence type="ECO:0000256" key="9">
    <source>
        <dbReference type="RuleBase" id="RU003761"/>
    </source>
</evidence>
<dbReference type="PROSITE" id="PS50823">
    <property type="entry name" value="KH_TYPE_2"/>
    <property type="match status" value="1"/>
</dbReference>
<feature type="region of interest" description="G5" evidence="8">
    <location>
        <begin position="148"/>
        <end position="150"/>
    </location>
</feature>
<proteinExistence type="inferred from homology"/>
<dbReference type="PROSITE" id="PS51713">
    <property type="entry name" value="G_ERA"/>
    <property type="match status" value="1"/>
</dbReference>
<evidence type="ECO:0000256" key="6">
    <source>
        <dbReference type="ARBA" id="ARBA00023134"/>
    </source>
</evidence>
<keyword evidence="13" id="KW-1185">Reference proteome</keyword>
<evidence type="ECO:0000256" key="7">
    <source>
        <dbReference type="HAMAP-Rule" id="MF_00367"/>
    </source>
</evidence>
<comment type="subunit">
    <text evidence="7">Monomer.</text>
</comment>
<evidence type="ECO:0000256" key="3">
    <source>
        <dbReference type="ARBA" id="ARBA00022517"/>
    </source>
</evidence>
<keyword evidence="7" id="KW-0472">Membrane</keyword>
<feature type="region of interest" description="G1" evidence="8">
    <location>
        <begin position="11"/>
        <end position="18"/>
    </location>
</feature>
<dbReference type="Pfam" id="PF07650">
    <property type="entry name" value="KH_2"/>
    <property type="match status" value="1"/>
</dbReference>
<dbReference type="EMBL" id="MAHX01000003">
    <property type="protein sequence ID" value="OPC69072.1"/>
    <property type="molecule type" value="Genomic_DNA"/>
</dbReference>
<reference evidence="12 13" key="1">
    <citation type="submission" date="2016-06" db="EMBL/GenBank/DDBJ databases">
        <title>Revisiting the taxonomy of the Elizabethkingia Genus based on Whole-Genome Sequencing, Optical Mapping, and MALDI-TOF.</title>
        <authorList>
            <person name="Nicholson A.C."/>
        </authorList>
    </citation>
    <scope>NUCLEOTIDE SEQUENCE [LARGE SCALE GENOMIC DNA]</scope>
    <source>
        <strain evidence="12 13">G4070</strain>
    </source>
</reference>
<dbReference type="NCBIfam" id="NF000908">
    <property type="entry name" value="PRK00089.1"/>
    <property type="match status" value="1"/>
</dbReference>
<keyword evidence="6 7" id="KW-0342">GTP-binding</keyword>
<dbReference type="Proteomes" id="UP000190813">
    <property type="component" value="Unassembled WGS sequence"/>
</dbReference>
<keyword evidence="7" id="KW-0963">Cytoplasm</keyword>
<keyword evidence="3 7" id="KW-0690">Ribosome biogenesis</keyword>
<dbReference type="SUPFAM" id="SSF54814">
    <property type="entry name" value="Prokaryotic type KH domain (KH-domain type II)"/>
    <property type="match status" value="1"/>
</dbReference>
<dbReference type="HAMAP" id="MF_00367">
    <property type="entry name" value="GTPase_Era"/>
    <property type="match status" value="1"/>
</dbReference>
<sequence>MHRAGFVNIVGKPNAGKSTLLNQLMGEKLAIVTQKAQTTRHRIFGIYNEDDVQIVFSDTPGVLDPKYGLQEKMMEFVKESLQDADVFLFIVDITDKAQPSEFLIEKLNKIPVPVLILINKVDKADQKVLEETVALWHERIPKAEILPISALNAYNTEYILPKLKSLLPESPAYYDKDQFTDKSERFFVNETIREKILLNYEKEIPYSVEVVTELFKDKGEMIFIDSIIYVERDTQKGILIGHKGESIKKVGTEARMDLEKFFGKKLHLNLFVKVKKDWRKNDRDLKNFGYR</sequence>
<dbReference type="SUPFAM" id="SSF52540">
    <property type="entry name" value="P-loop containing nucleoside triphosphate hydrolases"/>
    <property type="match status" value="1"/>
</dbReference>
<dbReference type="GO" id="GO:0005829">
    <property type="term" value="C:cytosol"/>
    <property type="evidence" value="ECO:0007669"/>
    <property type="project" value="TreeGrafter"/>
</dbReference>
<dbReference type="FunFam" id="3.30.300.20:FF:000003">
    <property type="entry name" value="GTPase Era"/>
    <property type="match status" value="1"/>
</dbReference>
<comment type="subcellular location">
    <subcellularLocation>
        <location evidence="7">Cytoplasm</location>
    </subcellularLocation>
    <subcellularLocation>
        <location evidence="7">Cell membrane</location>
        <topology evidence="7">Peripheral membrane protein</topology>
    </subcellularLocation>
</comment>
<feature type="domain" description="Era-type G" evidence="11">
    <location>
        <begin position="3"/>
        <end position="169"/>
    </location>
</feature>
<gene>
    <name evidence="7" type="primary">era</name>
    <name evidence="12" type="ORF">BAZ10_18610</name>
</gene>
<dbReference type="InterPro" id="IPR015946">
    <property type="entry name" value="KH_dom-like_a/b"/>
</dbReference>
<comment type="caution">
    <text evidence="12">The sequence shown here is derived from an EMBL/GenBank/DDBJ whole genome shotgun (WGS) entry which is preliminary data.</text>
</comment>
<dbReference type="NCBIfam" id="TIGR00436">
    <property type="entry name" value="era"/>
    <property type="match status" value="1"/>
</dbReference>
<dbReference type="CDD" id="cd04163">
    <property type="entry name" value="Era"/>
    <property type="match status" value="1"/>
</dbReference>
<feature type="domain" description="KH type-2" evidence="10">
    <location>
        <begin position="192"/>
        <end position="276"/>
    </location>
</feature>
<evidence type="ECO:0000256" key="4">
    <source>
        <dbReference type="ARBA" id="ARBA00022741"/>
    </source>
</evidence>
<feature type="region of interest" description="G3" evidence="8">
    <location>
        <begin position="58"/>
        <end position="61"/>
    </location>
</feature>
<keyword evidence="7" id="KW-0699">rRNA-binding</keyword>
<protein>
    <recommendedName>
        <fullName evidence="2 7">GTPase Era</fullName>
    </recommendedName>
</protein>
<dbReference type="GO" id="GO:0070181">
    <property type="term" value="F:small ribosomal subunit rRNA binding"/>
    <property type="evidence" value="ECO:0007669"/>
    <property type="project" value="UniProtKB-UniRule"/>
</dbReference>
<feature type="region of interest" description="G4" evidence="8">
    <location>
        <begin position="119"/>
        <end position="122"/>
    </location>
</feature>
<dbReference type="Gene3D" id="3.40.50.300">
    <property type="entry name" value="P-loop containing nucleotide triphosphate hydrolases"/>
    <property type="match status" value="1"/>
</dbReference>
<dbReference type="InterPro" id="IPR005662">
    <property type="entry name" value="GTPase_Era-like"/>
</dbReference>
<name>A0A1T3MWS7_9FLAO</name>
<organism evidence="12 13">
    <name type="scientific">Elizabethkingia occulta</name>
    <dbReference type="NCBI Taxonomy" id="1867263"/>
    <lineage>
        <taxon>Bacteria</taxon>
        <taxon>Pseudomonadati</taxon>
        <taxon>Bacteroidota</taxon>
        <taxon>Flavobacteriia</taxon>
        <taxon>Flavobacteriales</taxon>
        <taxon>Weeksellaceae</taxon>
        <taxon>Elizabethkingia</taxon>
    </lineage>
</organism>
<dbReference type="Gene3D" id="3.30.300.20">
    <property type="match status" value="1"/>
</dbReference>
<dbReference type="CDD" id="cd22534">
    <property type="entry name" value="KH-II_Era"/>
    <property type="match status" value="1"/>
</dbReference>
<evidence type="ECO:0000259" key="10">
    <source>
        <dbReference type="PROSITE" id="PS50823"/>
    </source>
</evidence>
<dbReference type="GO" id="GO:0003924">
    <property type="term" value="F:GTPase activity"/>
    <property type="evidence" value="ECO:0007669"/>
    <property type="project" value="UniProtKB-UniRule"/>
</dbReference>
<feature type="binding site" evidence="7">
    <location>
        <begin position="58"/>
        <end position="62"/>
    </location>
    <ligand>
        <name>GTP</name>
        <dbReference type="ChEBI" id="CHEBI:37565"/>
    </ligand>
</feature>
<dbReference type="InterPro" id="IPR030388">
    <property type="entry name" value="G_ERA_dom"/>
</dbReference>
<dbReference type="AlphaFoldDB" id="A0A1T3MWS7"/>
<dbReference type="InterPro" id="IPR006073">
    <property type="entry name" value="GTP-bd"/>
</dbReference>
<evidence type="ECO:0000256" key="8">
    <source>
        <dbReference type="PROSITE-ProRule" id="PRU01050"/>
    </source>
</evidence>
<evidence type="ECO:0000313" key="13">
    <source>
        <dbReference type="Proteomes" id="UP000190813"/>
    </source>
</evidence>
<dbReference type="GO" id="GO:0005886">
    <property type="term" value="C:plasma membrane"/>
    <property type="evidence" value="ECO:0007669"/>
    <property type="project" value="UniProtKB-SubCell"/>
</dbReference>
<dbReference type="InterPro" id="IPR004044">
    <property type="entry name" value="KH_dom_type_2"/>
</dbReference>
<comment type="function">
    <text evidence="7">An essential GTPase that binds both GDP and GTP, with rapid nucleotide exchange. Plays a role in 16S rRNA processing and 30S ribosomal subunit biogenesis and possibly also in cell cycle regulation and energy metabolism.</text>
</comment>
<dbReference type="InterPro" id="IPR005225">
    <property type="entry name" value="Small_GTP-bd"/>
</dbReference>
<dbReference type="PANTHER" id="PTHR42698">
    <property type="entry name" value="GTPASE ERA"/>
    <property type="match status" value="1"/>
</dbReference>
<keyword evidence="4 7" id="KW-0547">Nucleotide-binding</keyword>
<dbReference type="PANTHER" id="PTHR42698:SF1">
    <property type="entry name" value="GTPASE ERA, MITOCHONDRIAL"/>
    <property type="match status" value="1"/>
</dbReference>
<dbReference type="GO" id="GO:0043024">
    <property type="term" value="F:ribosomal small subunit binding"/>
    <property type="evidence" value="ECO:0007669"/>
    <property type="project" value="TreeGrafter"/>
</dbReference>
<dbReference type="NCBIfam" id="TIGR00231">
    <property type="entry name" value="small_GTP"/>
    <property type="match status" value="1"/>
</dbReference>
<evidence type="ECO:0000256" key="1">
    <source>
        <dbReference type="ARBA" id="ARBA00007921"/>
    </source>
</evidence>
<evidence type="ECO:0000256" key="2">
    <source>
        <dbReference type="ARBA" id="ARBA00020484"/>
    </source>
</evidence>